<gene>
    <name evidence="2" type="ORF">PHPALM_4051</name>
</gene>
<evidence type="ECO:0000313" key="3">
    <source>
        <dbReference type="Proteomes" id="UP000237271"/>
    </source>
</evidence>
<feature type="region of interest" description="Disordered" evidence="1">
    <location>
        <begin position="226"/>
        <end position="253"/>
    </location>
</feature>
<comment type="caution">
    <text evidence="2">The sequence shown here is derived from an EMBL/GenBank/DDBJ whole genome shotgun (WGS) entry which is preliminary data.</text>
</comment>
<feature type="compositionally biased region" description="Polar residues" evidence="1">
    <location>
        <begin position="88"/>
        <end position="98"/>
    </location>
</feature>
<evidence type="ECO:0008006" key="4">
    <source>
        <dbReference type="Google" id="ProtNLM"/>
    </source>
</evidence>
<evidence type="ECO:0000256" key="1">
    <source>
        <dbReference type="SAM" id="MobiDB-lite"/>
    </source>
</evidence>
<sequence>MFAYQAPNLSGRLRKQLPNSGLKRVPMLPRSSQPLVLLLRGLLLQNGIAPFSTLRRGGRRGGVMSELQEISNDLDERQERYQAAQQQGASEVTSSAPSTPVYPRGYYPPDEEIGYTMFLEKLLVASTPLAAPTNMRVDSTTLTLPLSESTSLRKNLEAEPKNTTTPSQAEGLFWWWVSKKVITVQEFQDLREDRLLSNILGQRDLRIEFAHLTTEGQLHSVMEGLRQQSKSNAHDERGCGSVKPGTVHRKAVK</sequence>
<proteinExistence type="predicted"/>
<keyword evidence="3" id="KW-1185">Reference proteome</keyword>
<dbReference type="EMBL" id="NCKW01002014">
    <property type="protein sequence ID" value="POM78420.1"/>
    <property type="molecule type" value="Genomic_DNA"/>
</dbReference>
<organism evidence="2 3">
    <name type="scientific">Phytophthora palmivora</name>
    <dbReference type="NCBI Taxonomy" id="4796"/>
    <lineage>
        <taxon>Eukaryota</taxon>
        <taxon>Sar</taxon>
        <taxon>Stramenopiles</taxon>
        <taxon>Oomycota</taxon>
        <taxon>Peronosporomycetes</taxon>
        <taxon>Peronosporales</taxon>
        <taxon>Peronosporaceae</taxon>
        <taxon>Phytophthora</taxon>
    </lineage>
</organism>
<dbReference type="AlphaFoldDB" id="A0A2P4YKT7"/>
<dbReference type="Proteomes" id="UP000237271">
    <property type="component" value="Unassembled WGS sequence"/>
</dbReference>
<reference evidence="2 3" key="1">
    <citation type="journal article" date="2017" name="Genome Biol. Evol.">
        <title>Phytophthora megakarya and P. palmivora, closely related causal agents of cacao black pod rot, underwent increases in genome sizes and gene numbers by different mechanisms.</title>
        <authorList>
            <person name="Ali S.S."/>
            <person name="Shao J."/>
            <person name="Lary D.J."/>
            <person name="Kronmiller B."/>
            <person name="Shen D."/>
            <person name="Strem M.D."/>
            <person name="Amoako-Attah I."/>
            <person name="Akrofi A.Y."/>
            <person name="Begoude B.A."/>
            <person name="Ten Hoopen G.M."/>
            <person name="Coulibaly K."/>
            <person name="Kebe B.I."/>
            <person name="Melnick R.L."/>
            <person name="Guiltinan M.J."/>
            <person name="Tyler B.M."/>
            <person name="Meinhardt L.W."/>
            <person name="Bailey B.A."/>
        </authorList>
    </citation>
    <scope>NUCLEOTIDE SEQUENCE [LARGE SCALE GENOMIC DNA]</scope>
    <source>
        <strain evidence="3">sbr112.9</strain>
    </source>
</reference>
<accession>A0A2P4YKT7</accession>
<protein>
    <recommendedName>
        <fullName evidence="4">ATP-binding cassette (ABC) Superfamily</fullName>
    </recommendedName>
</protein>
<feature type="region of interest" description="Disordered" evidence="1">
    <location>
        <begin position="82"/>
        <end position="102"/>
    </location>
</feature>
<evidence type="ECO:0000313" key="2">
    <source>
        <dbReference type="EMBL" id="POM78420.1"/>
    </source>
</evidence>
<name>A0A2P4YKT7_9STRA</name>